<reference evidence="1 4" key="1">
    <citation type="submission" date="2018-09" db="EMBL/GenBank/DDBJ databases">
        <title>Roseomonas sp. nov., isolated from feces of Tibetan antelopes in the Qinghai-Tibet plateau, China.</title>
        <authorList>
            <person name="Tian Z."/>
        </authorList>
    </citation>
    <scope>NUCLEOTIDE SEQUENCE [LARGE SCALE GENOMIC DNA]</scope>
    <source>
        <strain evidence="2 3">Z23</strain>
        <strain evidence="1 4">Z24</strain>
    </source>
</reference>
<dbReference type="Proteomes" id="UP000278036">
    <property type="component" value="Unassembled WGS sequence"/>
</dbReference>
<protein>
    <submittedName>
        <fullName evidence="1">Uncharacterized protein</fullName>
    </submittedName>
</protein>
<organism evidence="1 4">
    <name type="scientific">Teichococcus wenyumeiae</name>
    <dbReference type="NCBI Taxonomy" id="2478470"/>
    <lineage>
        <taxon>Bacteria</taxon>
        <taxon>Pseudomonadati</taxon>
        <taxon>Pseudomonadota</taxon>
        <taxon>Alphaproteobacteria</taxon>
        <taxon>Acetobacterales</taxon>
        <taxon>Roseomonadaceae</taxon>
        <taxon>Roseomonas</taxon>
    </lineage>
</organism>
<proteinExistence type="predicted"/>
<evidence type="ECO:0000313" key="2">
    <source>
        <dbReference type="EMBL" id="RMI19460.1"/>
    </source>
</evidence>
<dbReference type="InParanoid" id="A0A3A9JE19"/>
<evidence type="ECO:0000313" key="1">
    <source>
        <dbReference type="EMBL" id="RKK04792.1"/>
    </source>
</evidence>
<dbReference type="EMBL" id="RAQU01000031">
    <property type="protein sequence ID" value="RKK04792.1"/>
    <property type="molecule type" value="Genomic_DNA"/>
</dbReference>
<evidence type="ECO:0000313" key="3">
    <source>
        <dbReference type="Proteomes" id="UP000274097"/>
    </source>
</evidence>
<evidence type="ECO:0000313" key="4">
    <source>
        <dbReference type="Proteomes" id="UP000278036"/>
    </source>
</evidence>
<gene>
    <name evidence="1" type="ORF">D6Z83_07400</name>
    <name evidence="2" type="ORF">EBE87_20125</name>
</gene>
<dbReference type="EMBL" id="RFLX01000019">
    <property type="protein sequence ID" value="RMI19460.1"/>
    <property type="molecule type" value="Genomic_DNA"/>
</dbReference>
<dbReference type="AlphaFoldDB" id="A0A3A9JE19"/>
<comment type="caution">
    <text evidence="1">The sequence shown here is derived from an EMBL/GenBank/DDBJ whole genome shotgun (WGS) entry which is preliminary data.</text>
</comment>
<accession>A0A3A9JE19</accession>
<name>A0A3A9JE19_9PROT</name>
<keyword evidence="3" id="KW-1185">Reference proteome</keyword>
<dbReference type="Proteomes" id="UP000274097">
    <property type="component" value="Unassembled WGS sequence"/>
</dbReference>
<sequence>MTTFSLSGAFARMRQTKPASLAAALATSVLLLSGCAELRAPRPSQPLPTALLPPNVEPLRAAARMAAADFADQGSRLQGRPAETARAVGRLEWLTATLSTDPRYSALPEGVAMSLRAGAAEARANLGMVADTPPAQATAVLTEIARAIDAGATPSFPASVFPAGPERSLQRLQAPGPFPQAGIATGQAAEAIAAADRQGGWKPTTGQSSF</sequence>